<dbReference type="HOGENOM" id="CLU_711998_0_0_1"/>
<organism evidence="1 2">
    <name type="scientific">Pseudocercospora fijiensis (strain CIRAD86)</name>
    <name type="common">Black leaf streak disease fungus</name>
    <name type="synonym">Mycosphaerella fijiensis</name>
    <dbReference type="NCBI Taxonomy" id="383855"/>
    <lineage>
        <taxon>Eukaryota</taxon>
        <taxon>Fungi</taxon>
        <taxon>Dikarya</taxon>
        <taxon>Ascomycota</taxon>
        <taxon>Pezizomycotina</taxon>
        <taxon>Dothideomycetes</taxon>
        <taxon>Dothideomycetidae</taxon>
        <taxon>Mycosphaerellales</taxon>
        <taxon>Mycosphaerellaceae</taxon>
        <taxon>Pseudocercospora</taxon>
    </lineage>
</organism>
<accession>N1Q8Q6</accession>
<dbReference type="Proteomes" id="UP000016932">
    <property type="component" value="Unassembled WGS sequence"/>
</dbReference>
<name>N1Q8Q6_PSEFD</name>
<protein>
    <submittedName>
        <fullName evidence="1">Uncharacterized protein</fullName>
    </submittedName>
</protein>
<dbReference type="GeneID" id="19336412"/>
<dbReference type="KEGG" id="pfj:MYCFIDRAFT_205633"/>
<evidence type="ECO:0000313" key="2">
    <source>
        <dbReference type="Proteomes" id="UP000016932"/>
    </source>
</evidence>
<gene>
    <name evidence="1" type="ORF">MYCFIDRAFT_205633</name>
</gene>
<dbReference type="RefSeq" id="XP_007920801.1">
    <property type="nucleotide sequence ID" value="XM_007922610.1"/>
</dbReference>
<dbReference type="VEuPathDB" id="FungiDB:MYCFIDRAFT_205633"/>
<sequence>MTNGYTELLHGGCLLTAVTPSTAKQHTHGSPLCDFLSVTSILPLQANIPRCHELTKIIIMAHSSSICNTCSFPHASPSASRWLSTLNCQQLKCSTTYDRGTDVWDADDSSNRSCILEVPLWSQENMGRVELEAIAIAWYQSRQAFNPLSSLHALSQSQLGATPASAMPAIADLTNEAETSGMLCATCSKLADYGPIIACCEAEFSAGNASGQPLTSPVHPGWHTPHTSRNDLPLCTLRPCSFRYDIPGLRSVPVSGNHSETVPRQFIHRSLEMSFSTMLTRKERDAPQGFLRCVHSAISRADDYLSDDSPLKCDRSCPYSPGDQIQSHEHPPNSGVASCCIATTTSASRWSIDNEQFRLSTADLSYWQLHGLVWMTKQTTLTPKRKGS</sequence>
<dbReference type="EMBL" id="KB446555">
    <property type="protein sequence ID" value="EME87312.1"/>
    <property type="molecule type" value="Genomic_DNA"/>
</dbReference>
<proteinExistence type="predicted"/>
<evidence type="ECO:0000313" key="1">
    <source>
        <dbReference type="EMBL" id="EME87312.1"/>
    </source>
</evidence>
<dbReference type="AlphaFoldDB" id="N1Q8Q6"/>
<reference evidence="1 2" key="1">
    <citation type="journal article" date="2012" name="PLoS Pathog.">
        <title>Diverse lifestyles and strategies of plant pathogenesis encoded in the genomes of eighteen Dothideomycetes fungi.</title>
        <authorList>
            <person name="Ohm R.A."/>
            <person name="Feau N."/>
            <person name="Henrissat B."/>
            <person name="Schoch C.L."/>
            <person name="Horwitz B.A."/>
            <person name="Barry K.W."/>
            <person name="Condon B.J."/>
            <person name="Copeland A.C."/>
            <person name="Dhillon B."/>
            <person name="Glaser F."/>
            <person name="Hesse C.N."/>
            <person name="Kosti I."/>
            <person name="LaButti K."/>
            <person name="Lindquist E.A."/>
            <person name="Lucas S."/>
            <person name="Salamov A.A."/>
            <person name="Bradshaw R.E."/>
            <person name="Ciuffetti L."/>
            <person name="Hamelin R.C."/>
            <person name="Kema G.H.J."/>
            <person name="Lawrence C."/>
            <person name="Scott J.A."/>
            <person name="Spatafora J.W."/>
            <person name="Turgeon B.G."/>
            <person name="de Wit P.J.G.M."/>
            <person name="Zhong S."/>
            <person name="Goodwin S.B."/>
            <person name="Grigoriev I.V."/>
        </authorList>
    </citation>
    <scope>NUCLEOTIDE SEQUENCE [LARGE SCALE GENOMIC DNA]</scope>
    <source>
        <strain evidence="1 2">CIRAD86</strain>
    </source>
</reference>
<keyword evidence="2" id="KW-1185">Reference proteome</keyword>